<dbReference type="Gene3D" id="2.130.10.10">
    <property type="entry name" value="YVTN repeat-like/Quinoprotein amine dehydrogenase"/>
    <property type="match status" value="2"/>
</dbReference>
<evidence type="ECO:0000259" key="5">
    <source>
        <dbReference type="Pfam" id="PF14870"/>
    </source>
</evidence>
<comment type="function">
    <text evidence="3">Essential for photosystem II (PSII) biogenesis.</text>
</comment>
<dbReference type="InterPro" id="IPR028203">
    <property type="entry name" value="PSII_CF48-like_dom"/>
</dbReference>
<sequence length="400" mass="43681">MERVTVARHAHATQGRIRRKGSSGKIEEEPWKRKGRTQAAKDGKEGSAVPRRDALLRAAMLGATLAGWNEDANAETDYVYGDWELVDLPVDPEVILLDVAFSERDPKHGFVVGTRQTLLETTDGGRNWEPRSIAAAKDEDFNYRFNAVSFSGDEGWIIGKPAILLHTTDGGSTWERIPLSAKLPGTPILITALGNGAAEMATDQGAIYVTSDAAQSWKAAVQETVDATLNRTVSSGISGASYYTGTFATVQRGEDGRYVGVNSRGNFYMTWTPGDTFWTPHNRVTGRRLQNMGFMPDGKLWMLTRGGGVYIQEGGQGSEEFAEQKLGSRGFGVLDLGFKDETVGYGVGGSGSLYKTVDGGRTWRREKSADNISGNLYLVKFFENMGFILGNEGKFLRYTA</sequence>
<dbReference type="InterPro" id="IPR015943">
    <property type="entry name" value="WD40/YVTN_repeat-like_dom_sf"/>
</dbReference>
<proteinExistence type="inferred from homology"/>
<feature type="compositionally biased region" description="Basic and acidic residues" evidence="4">
    <location>
        <begin position="39"/>
        <end position="48"/>
    </location>
</feature>
<dbReference type="GO" id="GO:0009523">
    <property type="term" value="C:photosystem II"/>
    <property type="evidence" value="ECO:0007669"/>
    <property type="project" value="UniProtKB-KW"/>
</dbReference>
<dbReference type="Pfam" id="PF14870">
    <property type="entry name" value="PSII_BNR"/>
    <property type="match status" value="1"/>
</dbReference>
<dbReference type="PANTHER" id="PTHR47199">
    <property type="entry name" value="PHOTOSYSTEM II STABILITY/ASSEMBLY FACTOR HCF136, CHLOROPLASTIC"/>
    <property type="match status" value="1"/>
</dbReference>
<dbReference type="GO" id="GO:0015979">
    <property type="term" value="P:photosynthesis"/>
    <property type="evidence" value="ECO:0007669"/>
    <property type="project" value="UniProtKB-KW"/>
</dbReference>
<evidence type="ECO:0000256" key="3">
    <source>
        <dbReference type="PIRNR" id="PIRNR017875"/>
    </source>
</evidence>
<organism evidence="6">
    <name type="scientific">Picocystis salinarum</name>
    <dbReference type="NCBI Taxonomy" id="88271"/>
    <lineage>
        <taxon>Eukaryota</taxon>
        <taxon>Viridiplantae</taxon>
        <taxon>Chlorophyta</taxon>
        <taxon>Picocystophyceae</taxon>
        <taxon>Picocystales</taxon>
        <taxon>Picocystaceae</taxon>
        <taxon>Picocystis</taxon>
    </lineage>
</organism>
<dbReference type="NCBIfam" id="NF010237">
    <property type="entry name" value="PRK13684.1"/>
    <property type="match status" value="1"/>
</dbReference>
<keyword evidence="3" id="KW-0150">Chloroplast</keyword>
<comment type="subcellular location">
    <subcellularLocation>
        <location evidence="3">Plastid</location>
        <location evidence="3">Chloroplast</location>
    </subcellularLocation>
</comment>
<evidence type="ECO:0000256" key="4">
    <source>
        <dbReference type="SAM" id="MobiDB-lite"/>
    </source>
</evidence>
<keyword evidence="3" id="KW-0934">Plastid</keyword>
<gene>
    <name evidence="6" type="ORF">PSAL00342_LOCUS6104</name>
</gene>
<protein>
    <recommendedName>
        <fullName evidence="3">Photosystem II stability/assembly factor</fullName>
    </recommendedName>
</protein>
<dbReference type="GO" id="GO:0009507">
    <property type="term" value="C:chloroplast"/>
    <property type="evidence" value="ECO:0007669"/>
    <property type="project" value="UniProtKB-SubCell"/>
</dbReference>
<dbReference type="SUPFAM" id="SSF110296">
    <property type="entry name" value="Oligoxyloglucan reducing end-specific cellobiohydrolase"/>
    <property type="match status" value="1"/>
</dbReference>
<dbReference type="InterPro" id="IPR016705">
    <property type="entry name" value="Ycf48/Hcf136"/>
</dbReference>
<dbReference type="AlphaFoldDB" id="A0A7S3UGS6"/>
<keyword evidence="2 3" id="KW-0604">Photosystem II</keyword>
<feature type="compositionally biased region" description="Basic residues" evidence="4">
    <location>
        <begin position="1"/>
        <end position="22"/>
    </location>
</feature>
<dbReference type="EMBL" id="HBIS01006731">
    <property type="protein sequence ID" value="CAE0612269.1"/>
    <property type="molecule type" value="Transcribed_RNA"/>
</dbReference>
<name>A0A7S3UGS6_9CHLO</name>
<reference evidence="6" key="1">
    <citation type="submission" date="2021-01" db="EMBL/GenBank/DDBJ databases">
        <authorList>
            <person name="Corre E."/>
            <person name="Pelletier E."/>
            <person name="Niang G."/>
            <person name="Scheremetjew M."/>
            <person name="Finn R."/>
            <person name="Kale V."/>
            <person name="Holt S."/>
            <person name="Cochrane G."/>
            <person name="Meng A."/>
            <person name="Brown T."/>
            <person name="Cohen L."/>
        </authorList>
    </citation>
    <scope>NUCLEOTIDE SEQUENCE</scope>
    <source>
        <strain evidence="6">CCMP1897</strain>
    </source>
</reference>
<evidence type="ECO:0000256" key="1">
    <source>
        <dbReference type="ARBA" id="ARBA00022531"/>
    </source>
</evidence>
<accession>A0A7S3UGS6</accession>
<keyword evidence="1" id="KW-0602">Photosynthesis</keyword>
<evidence type="ECO:0000256" key="2">
    <source>
        <dbReference type="ARBA" id="ARBA00023276"/>
    </source>
</evidence>
<evidence type="ECO:0000313" key="6">
    <source>
        <dbReference type="EMBL" id="CAE0612269.1"/>
    </source>
</evidence>
<dbReference type="PANTHER" id="PTHR47199:SF2">
    <property type="entry name" value="PHOTOSYSTEM II STABILITY_ASSEMBLY FACTOR HCF136, CHLOROPLASTIC"/>
    <property type="match status" value="1"/>
</dbReference>
<dbReference type="PIRSF" id="PIRSF017875">
    <property type="entry name" value="PSII_HCF136"/>
    <property type="match status" value="1"/>
</dbReference>
<feature type="domain" description="Photosynthesis system II assembly factor Ycf48/Hcf136-like" evidence="5">
    <location>
        <begin position="81"/>
        <end position="398"/>
    </location>
</feature>
<feature type="region of interest" description="Disordered" evidence="4">
    <location>
        <begin position="1"/>
        <end position="48"/>
    </location>
</feature>
<comment type="similarity">
    <text evidence="3">Belongs to the Ycf48 family.</text>
</comment>